<feature type="region of interest" description="Disordered" evidence="6">
    <location>
        <begin position="62"/>
        <end position="103"/>
    </location>
</feature>
<name>A0A8M1KL83_CLUHA</name>
<dbReference type="AlphaFoldDB" id="A0A8M1KL83"/>
<accession>A0A8M1KL83</accession>
<dbReference type="GeneID" id="122131868"/>
<evidence type="ECO:0000313" key="8">
    <source>
        <dbReference type="Proteomes" id="UP000515152"/>
    </source>
</evidence>
<dbReference type="SMART" id="SM00186">
    <property type="entry name" value="FBG"/>
    <property type="match status" value="1"/>
</dbReference>
<feature type="domain" description="Fibrinogen C-terminal" evidence="7">
    <location>
        <begin position="199"/>
        <end position="421"/>
    </location>
</feature>
<dbReference type="GO" id="GO:0005576">
    <property type="term" value="C:extracellular region"/>
    <property type="evidence" value="ECO:0007669"/>
    <property type="project" value="UniProtKB-SubCell"/>
</dbReference>
<dbReference type="RefSeq" id="XP_042562514.1">
    <property type="nucleotide sequence ID" value="XM_042706580.1"/>
</dbReference>
<feature type="compositionally biased region" description="Basic and acidic residues" evidence="6">
    <location>
        <begin position="91"/>
        <end position="103"/>
    </location>
</feature>
<dbReference type="Pfam" id="PF00147">
    <property type="entry name" value="Fibrinogen_C"/>
    <property type="match status" value="1"/>
</dbReference>
<dbReference type="GO" id="GO:0007596">
    <property type="term" value="P:blood coagulation"/>
    <property type="evidence" value="ECO:0007669"/>
    <property type="project" value="InterPro"/>
</dbReference>
<reference evidence="9" key="1">
    <citation type="submission" date="2025-08" db="UniProtKB">
        <authorList>
            <consortium name="RefSeq"/>
        </authorList>
    </citation>
    <scope>IDENTIFICATION</scope>
</reference>
<evidence type="ECO:0000256" key="4">
    <source>
        <dbReference type="ARBA" id="ARBA00023054"/>
    </source>
</evidence>
<protein>
    <submittedName>
        <fullName evidence="9">Angiopoietin-related protein 4-like</fullName>
    </submittedName>
</protein>
<dbReference type="KEGG" id="char:122131868"/>
<dbReference type="PROSITE" id="PS51406">
    <property type="entry name" value="FIBRINOGEN_C_2"/>
    <property type="match status" value="1"/>
</dbReference>
<gene>
    <name evidence="9" type="primary">LOC122131868</name>
</gene>
<sequence length="423" mass="48413">VQYASWDDVNVLAHGLLQLGHGLKDHVDKTKGQMRDITAKLKSFDGTVAELSKLTRHLQEEGDALREKAKQLGHREKQVLNTSAEPQALAEDMRTERESTQDRVGRLERKVDILLRDAGSNEDRNRSTTDAHTLQWMMETQSRRIDDLVERVRQQQDKLDKQNVRLQALQAEVKQRRLKSVVTRKVEDFSVDGMLERASPSNELPSDCHELFLRGEKQSGVYTIKPHDAKPFNVFCEMTSEHGWTVIQKREDGSLDFNRLWSDYQNGFGSLRGEFWLGLEKMLSISKQRPHVLQIELSDWRGETQSVSYSFQLDGEESNYALHVQPTTPSNLESALTTGPDGLPFSTADRDQDLKEDANCALQLSGGWWFSNCGHSNLNGRYQSGPTLAQRHHRKQVVFWKTWHGRYYPLKTTAMKITPAIKS</sequence>
<evidence type="ECO:0000256" key="2">
    <source>
        <dbReference type="ARBA" id="ARBA00022525"/>
    </source>
</evidence>
<feature type="compositionally biased region" description="Basic and acidic residues" evidence="6">
    <location>
        <begin position="62"/>
        <end position="78"/>
    </location>
</feature>
<evidence type="ECO:0000256" key="3">
    <source>
        <dbReference type="ARBA" id="ARBA00022729"/>
    </source>
</evidence>
<evidence type="ECO:0000256" key="1">
    <source>
        <dbReference type="ARBA" id="ARBA00004613"/>
    </source>
</evidence>
<dbReference type="PANTHER" id="PTHR47221">
    <property type="entry name" value="FIBRINOGEN ALPHA CHAIN"/>
    <property type="match status" value="1"/>
</dbReference>
<proteinExistence type="predicted"/>
<keyword evidence="5" id="KW-1015">Disulfide bond</keyword>
<organism evidence="8 9">
    <name type="scientific">Clupea harengus</name>
    <name type="common">Atlantic herring</name>
    <dbReference type="NCBI Taxonomy" id="7950"/>
    <lineage>
        <taxon>Eukaryota</taxon>
        <taxon>Metazoa</taxon>
        <taxon>Chordata</taxon>
        <taxon>Craniata</taxon>
        <taxon>Vertebrata</taxon>
        <taxon>Euteleostomi</taxon>
        <taxon>Actinopterygii</taxon>
        <taxon>Neopterygii</taxon>
        <taxon>Teleostei</taxon>
        <taxon>Clupei</taxon>
        <taxon>Clupeiformes</taxon>
        <taxon>Clupeoidei</taxon>
        <taxon>Clupeidae</taxon>
        <taxon>Clupea</taxon>
    </lineage>
</organism>
<dbReference type="InterPro" id="IPR020837">
    <property type="entry name" value="Fibrinogen_CS"/>
</dbReference>
<dbReference type="InterPro" id="IPR037579">
    <property type="entry name" value="FIB_ANG-like"/>
</dbReference>
<dbReference type="Proteomes" id="UP000515152">
    <property type="component" value="Unplaced"/>
</dbReference>
<comment type="subcellular location">
    <subcellularLocation>
        <location evidence="1">Secreted</location>
    </subcellularLocation>
</comment>
<keyword evidence="4" id="KW-0175">Coiled coil</keyword>
<dbReference type="InterPro" id="IPR002181">
    <property type="entry name" value="Fibrinogen_a/b/g_C_dom"/>
</dbReference>
<dbReference type="OrthoDB" id="6145874at2759"/>
<dbReference type="CDD" id="cd00087">
    <property type="entry name" value="FReD"/>
    <property type="match status" value="1"/>
</dbReference>
<feature type="non-terminal residue" evidence="9">
    <location>
        <position position="1"/>
    </location>
</feature>
<evidence type="ECO:0000256" key="5">
    <source>
        <dbReference type="ARBA" id="ARBA00023157"/>
    </source>
</evidence>
<evidence type="ECO:0000256" key="6">
    <source>
        <dbReference type="SAM" id="MobiDB-lite"/>
    </source>
</evidence>
<dbReference type="PROSITE" id="PS00514">
    <property type="entry name" value="FIBRINOGEN_C_1"/>
    <property type="match status" value="1"/>
</dbReference>
<evidence type="ECO:0000259" key="7">
    <source>
        <dbReference type="PROSITE" id="PS51406"/>
    </source>
</evidence>
<keyword evidence="8" id="KW-1185">Reference proteome</keyword>
<keyword evidence="3" id="KW-0732">Signal</keyword>
<keyword evidence="2" id="KW-0964">Secreted</keyword>
<evidence type="ECO:0000313" key="9">
    <source>
        <dbReference type="RefSeq" id="XP_042562514.1"/>
    </source>
</evidence>
<dbReference type="PANTHER" id="PTHR47221:SF6">
    <property type="entry name" value="FIBRINOGEN ALPHA CHAIN"/>
    <property type="match status" value="1"/>
</dbReference>